<name>A0AAN9FSF0_CLITE</name>
<evidence type="ECO:0000313" key="6">
    <source>
        <dbReference type="Proteomes" id="UP001359559"/>
    </source>
</evidence>
<gene>
    <name evidence="5" type="ORF">RJT34_25399</name>
</gene>
<proteinExistence type="inferred from homology"/>
<dbReference type="Pfam" id="PF15341">
    <property type="entry name" value="SLX9"/>
    <property type="match status" value="1"/>
</dbReference>
<evidence type="ECO:0000313" key="5">
    <source>
        <dbReference type="EMBL" id="KAK7280336.1"/>
    </source>
</evidence>
<organism evidence="5 6">
    <name type="scientific">Clitoria ternatea</name>
    <name type="common">Butterfly pea</name>
    <dbReference type="NCBI Taxonomy" id="43366"/>
    <lineage>
        <taxon>Eukaryota</taxon>
        <taxon>Viridiplantae</taxon>
        <taxon>Streptophyta</taxon>
        <taxon>Embryophyta</taxon>
        <taxon>Tracheophyta</taxon>
        <taxon>Spermatophyta</taxon>
        <taxon>Magnoliopsida</taxon>
        <taxon>eudicotyledons</taxon>
        <taxon>Gunneridae</taxon>
        <taxon>Pentapetalae</taxon>
        <taxon>rosids</taxon>
        <taxon>fabids</taxon>
        <taxon>Fabales</taxon>
        <taxon>Fabaceae</taxon>
        <taxon>Papilionoideae</taxon>
        <taxon>50 kb inversion clade</taxon>
        <taxon>NPAAA clade</taxon>
        <taxon>indigoferoid/millettioid clade</taxon>
        <taxon>Phaseoleae</taxon>
        <taxon>Clitoria</taxon>
    </lineage>
</organism>
<sequence length="194" mass="22416">MGKTSESSVSKSNRKFEKKLLFYSKVKDSIASLNAQKSIAKVRTQHYYYCSWDRLFEPWIERTSVDAVVFCQKKSKQQRRQSKLKAYNLSSLLDSLPELKPKASRKPGHEDDFKLNCKSRHKLILKERERLSAVLGNHNFQADPLSAIHQYLQNTLPVVEEQPKKKVNKNKNGSQKKKDKKSKASTGLLQSMEM</sequence>
<dbReference type="Proteomes" id="UP001359559">
    <property type="component" value="Unassembled WGS sequence"/>
</dbReference>
<comment type="subcellular location">
    <subcellularLocation>
        <location evidence="1">Nucleus</location>
        <location evidence="1">Nucleolus</location>
    </subcellularLocation>
</comment>
<dbReference type="GO" id="GO:0000462">
    <property type="term" value="P:maturation of SSU-rRNA from tricistronic rRNA transcript (SSU-rRNA, 5.8S rRNA, LSU-rRNA)"/>
    <property type="evidence" value="ECO:0007669"/>
    <property type="project" value="InterPro"/>
</dbReference>
<accession>A0AAN9FSF0</accession>
<feature type="compositionally biased region" description="Basic residues" evidence="4">
    <location>
        <begin position="165"/>
        <end position="183"/>
    </location>
</feature>
<dbReference type="GO" id="GO:0030688">
    <property type="term" value="C:preribosome, small subunit precursor"/>
    <property type="evidence" value="ECO:0007669"/>
    <property type="project" value="InterPro"/>
</dbReference>
<evidence type="ECO:0000256" key="4">
    <source>
        <dbReference type="SAM" id="MobiDB-lite"/>
    </source>
</evidence>
<dbReference type="InterPro" id="IPR028160">
    <property type="entry name" value="Slx9-like"/>
</dbReference>
<reference evidence="5 6" key="1">
    <citation type="submission" date="2024-01" db="EMBL/GenBank/DDBJ databases">
        <title>The genomes of 5 underutilized Papilionoideae crops provide insights into root nodulation and disease resistance.</title>
        <authorList>
            <person name="Yuan L."/>
        </authorList>
    </citation>
    <scope>NUCLEOTIDE SEQUENCE [LARGE SCALE GENOMIC DNA]</scope>
    <source>
        <strain evidence="5">LY-2023</strain>
        <tissue evidence="5">Leaf</tissue>
    </source>
</reference>
<feature type="region of interest" description="Disordered" evidence="4">
    <location>
        <begin position="159"/>
        <end position="194"/>
    </location>
</feature>
<evidence type="ECO:0000256" key="3">
    <source>
        <dbReference type="ARBA" id="ARBA00023242"/>
    </source>
</evidence>
<dbReference type="AlphaFoldDB" id="A0AAN9FSF0"/>
<dbReference type="EMBL" id="JAYKXN010000006">
    <property type="protein sequence ID" value="KAK7280336.1"/>
    <property type="molecule type" value="Genomic_DNA"/>
</dbReference>
<comment type="similarity">
    <text evidence="2">Belongs to the SLX9 family.</text>
</comment>
<dbReference type="PANTHER" id="PTHR31109">
    <property type="entry name" value="PROTEIN FAM207A"/>
    <property type="match status" value="1"/>
</dbReference>
<dbReference type="GO" id="GO:0005730">
    <property type="term" value="C:nucleolus"/>
    <property type="evidence" value="ECO:0007669"/>
    <property type="project" value="UniProtKB-SubCell"/>
</dbReference>
<evidence type="ECO:0000256" key="2">
    <source>
        <dbReference type="ARBA" id="ARBA00011022"/>
    </source>
</evidence>
<dbReference type="GO" id="GO:0030686">
    <property type="term" value="C:90S preribosome"/>
    <property type="evidence" value="ECO:0007669"/>
    <property type="project" value="InterPro"/>
</dbReference>
<keyword evidence="3" id="KW-0539">Nucleus</keyword>
<comment type="caution">
    <text evidence="5">The sequence shown here is derived from an EMBL/GenBank/DDBJ whole genome shotgun (WGS) entry which is preliminary data.</text>
</comment>
<protein>
    <submittedName>
        <fullName evidence="5">Uncharacterized protein</fullName>
    </submittedName>
</protein>
<keyword evidence="6" id="KW-1185">Reference proteome</keyword>
<dbReference type="PANTHER" id="PTHR31109:SF2">
    <property type="entry name" value="RIBOSOME BIOGENESIS PROTEIN SLX9 HOMOLOG"/>
    <property type="match status" value="1"/>
</dbReference>
<evidence type="ECO:0000256" key="1">
    <source>
        <dbReference type="ARBA" id="ARBA00004604"/>
    </source>
</evidence>